<evidence type="ECO:0000313" key="2">
    <source>
        <dbReference type="EMBL" id="RDJ24063.1"/>
    </source>
</evidence>
<dbReference type="InterPro" id="IPR004175">
    <property type="entry name" value="RNA_CPDase"/>
</dbReference>
<dbReference type="EMBL" id="QQTP01000007">
    <property type="protein sequence ID" value="RDJ24063.1"/>
    <property type="molecule type" value="Genomic_DNA"/>
</dbReference>
<dbReference type="GO" id="GO:0008664">
    <property type="term" value="F:RNA 2',3'-cyclic 3'-phosphodiesterase activity"/>
    <property type="evidence" value="ECO:0007669"/>
    <property type="project" value="InterPro"/>
</dbReference>
<accession>A0A370L4U9</accession>
<sequence>MRAPLKATPGRQGAVAPWAQGRDNYFFAVVPDREAAAWIDDVADWLRSRYRLKGQRFAAERYHVTLHGGALPGGTEAELVARMAAAADGMSPAGFAVGFDHALSFPGGGEEHPFVLSFSDQLWGLRTLHAALGRAMAANGLLVARSFTPHLTMLYDPCVVPETDIEPIRWTAHDFVLIRSLHGQSHYQFLGRWPLKPLPTH</sequence>
<dbReference type="GO" id="GO:0004113">
    <property type="term" value="F:2',3'-cyclic-nucleotide 3'-phosphodiesterase activity"/>
    <property type="evidence" value="ECO:0007669"/>
    <property type="project" value="InterPro"/>
</dbReference>
<dbReference type="AlphaFoldDB" id="A0A370L4U9"/>
<keyword evidence="1" id="KW-0378">Hydrolase</keyword>
<gene>
    <name evidence="2" type="ORF">DWE98_14165</name>
</gene>
<dbReference type="Pfam" id="PF13563">
    <property type="entry name" value="2_5_RNA_ligase2"/>
    <property type="match status" value="1"/>
</dbReference>
<name>A0A370L4U9_9HYPH</name>
<evidence type="ECO:0000313" key="3">
    <source>
        <dbReference type="Proteomes" id="UP000255207"/>
    </source>
</evidence>
<organism evidence="2 3">
    <name type="scientific">Bosea caraganae</name>
    <dbReference type="NCBI Taxonomy" id="2763117"/>
    <lineage>
        <taxon>Bacteria</taxon>
        <taxon>Pseudomonadati</taxon>
        <taxon>Pseudomonadota</taxon>
        <taxon>Alphaproteobacteria</taxon>
        <taxon>Hyphomicrobiales</taxon>
        <taxon>Boseaceae</taxon>
        <taxon>Bosea</taxon>
    </lineage>
</organism>
<reference evidence="3" key="1">
    <citation type="submission" date="2018-07" db="EMBL/GenBank/DDBJ databases">
        <authorList>
            <person name="Safronova V.I."/>
            <person name="Chirak E.R."/>
            <person name="Sazanova A.L."/>
        </authorList>
    </citation>
    <scope>NUCLEOTIDE SEQUENCE [LARGE SCALE GENOMIC DNA]</scope>
    <source>
        <strain evidence="3">RCAM04685</strain>
    </source>
</reference>
<dbReference type="OrthoDB" id="7770344at2"/>
<keyword evidence="2" id="KW-0436">Ligase</keyword>
<evidence type="ECO:0000256" key="1">
    <source>
        <dbReference type="ARBA" id="ARBA00022801"/>
    </source>
</evidence>
<dbReference type="PANTHER" id="PTHR35561">
    <property type="entry name" value="RNA 2',3'-CYCLIC PHOSPHODIESTERASE"/>
    <property type="match status" value="1"/>
</dbReference>
<dbReference type="Gene3D" id="3.90.1140.10">
    <property type="entry name" value="Cyclic phosphodiesterase"/>
    <property type="match status" value="1"/>
</dbReference>
<dbReference type="GO" id="GO:0016874">
    <property type="term" value="F:ligase activity"/>
    <property type="evidence" value="ECO:0007669"/>
    <property type="project" value="UniProtKB-KW"/>
</dbReference>
<proteinExistence type="predicted"/>
<dbReference type="RefSeq" id="WP_114829925.1">
    <property type="nucleotide sequence ID" value="NZ_QQTO01000007.1"/>
</dbReference>
<comment type="caution">
    <text evidence="2">The sequence shown here is derived from an EMBL/GenBank/DDBJ whole genome shotgun (WGS) entry which is preliminary data.</text>
</comment>
<dbReference type="PANTHER" id="PTHR35561:SF1">
    <property type="entry name" value="RNA 2',3'-CYCLIC PHOSPHODIESTERASE"/>
    <property type="match status" value="1"/>
</dbReference>
<protein>
    <submittedName>
        <fullName evidence="2">2'-5' RNA ligase</fullName>
    </submittedName>
</protein>
<keyword evidence="3" id="KW-1185">Reference proteome</keyword>
<dbReference type="InterPro" id="IPR009097">
    <property type="entry name" value="Cyclic_Pdiesterase"/>
</dbReference>
<dbReference type="SUPFAM" id="SSF55144">
    <property type="entry name" value="LigT-like"/>
    <property type="match status" value="1"/>
</dbReference>
<dbReference type="Proteomes" id="UP000255207">
    <property type="component" value="Unassembled WGS sequence"/>
</dbReference>